<dbReference type="RefSeq" id="WP_273632298.1">
    <property type="nucleotide sequence ID" value="NZ_CP117167.1"/>
</dbReference>
<feature type="transmembrane region" description="Helical" evidence="1">
    <location>
        <begin position="45"/>
        <end position="66"/>
    </location>
</feature>
<proteinExistence type="predicted"/>
<keyword evidence="3" id="KW-1185">Reference proteome</keyword>
<keyword evidence="1" id="KW-1133">Transmembrane helix</keyword>
<sequence>MSDKLDNDLKNRIREVFDHYEDDTANAGWELLRQRFPEEKRRRAIAWWWYSAAAVALLCLGTWFFYPQNTIQQTASNHKITGNNITETVPANTGEAVAVNKNTAAQSTSATTNTLTSDAANQQQDRVALNGKLNQVATTRNKKHIDKNSSQPINSSLYSASLNPSKQTAQGKHKIASSQAEIIIPEKVADNDLFEGAKTDKTAQSFTKVKPQPVAASQNTDVTDSVEMQAAKVAVAKQPEKATQVSVVVQKTDPVLKMIAADDARRQALAKNATTNKKSETAKSDKAVIMSLYAATYFNYAKGSQSQLGVGGGFSSDFRVSDNFKISTGISIGQNRLSYSSDNNIPQQISNQALAMVSRSASVMASYSLITSLKSAAPEVQSYNASLVGLDIPINIKYQFNPKKNDTYISAGISSGTYINETYHSAYTNGNNVYPSVNNSLSLNAVNNVAQQTQENTSSQHFGSFDFARTLNFSFGMGYPLGKNHLVIEPFLKYPLSGLGSQDIKFGASGINLKLSFSTSKK</sequence>
<protein>
    <submittedName>
        <fullName evidence="2">Outer membrane beta-barrel protein</fullName>
    </submittedName>
</protein>
<gene>
    <name evidence="2" type="ORF">PQO05_08610</name>
</gene>
<keyword evidence="1" id="KW-0472">Membrane</keyword>
<evidence type="ECO:0000313" key="3">
    <source>
        <dbReference type="Proteomes" id="UP001216139"/>
    </source>
</evidence>
<dbReference type="Proteomes" id="UP001216139">
    <property type="component" value="Chromosome"/>
</dbReference>
<dbReference type="EMBL" id="CP117167">
    <property type="protein sequence ID" value="WCT13994.1"/>
    <property type="molecule type" value="Genomic_DNA"/>
</dbReference>
<organism evidence="2 3">
    <name type="scientific">Mucilaginibacter jinjuensis</name>
    <dbReference type="NCBI Taxonomy" id="1176721"/>
    <lineage>
        <taxon>Bacteria</taxon>
        <taxon>Pseudomonadati</taxon>
        <taxon>Bacteroidota</taxon>
        <taxon>Sphingobacteriia</taxon>
        <taxon>Sphingobacteriales</taxon>
        <taxon>Sphingobacteriaceae</taxon>
        <taxon>Mucilaginibacter</taxon>
    </lineage>
</organism>
<accession>A0ABY7TBV2</accession>
<evidence type="ECO:0000256" key="1">
    <source>
        <dbReference type="SAM" id="Phobius"/>
    </source>
</evidence>
<evidence type="ECO:0000313" key="2">
    <source>
        <dbReference type="EMBL" id="WCT13994.1"/>
    </source>
</evidence>
<reference evidence="2 3" key="1">
    <citation type="submission" date="2023-02" db="EMBL/GenBank/DDBJ databases">
        <title>Genome sequence of Mucilaginibacter jinjuensis strain KACC 16571.</title>
        <authorList>
            <person name="Kim S."/>
            <person name="Heo J."/>
            <person name="Kwon S.-W."/>
        </authorList>
    </citation>
    <scope>NUCLEOTIDE SEQUENCE [LARGE SCALE GENOMIC DNA]</scope>
    <source>
        <strain evidence="2 3">KACC 16571</strain>
    </source>
</reference>
<keyword evidence="1" id="KW-0812">Transmembrane</keyword>
<name>A0ABY7TBV2_9SPHI</name>